<proteinExistence type="predicted"/>
<feature type="region of interest" description="Disordered" evidence="9">
    <location>
        <begin position="408"/>
        <end position="460"/>
    </location>
</feature>
<evidence type="ECO:0000256" key="9">
    <source>
        <dbReference type="SAM" id="MobiDB-lite"/>
    </source>
</evidence>
<evidence type="ECO:0000256" key="6">
    <source>
        <dbReference type="ARBA" id="ARBA00022692"/>
    </source>
</evidence>
<feature type="transmembrane region" description="Helical" evidence="10">
    <location>
        <begin position="171"/>
        <end position="191"/>
    </location>
</feature>
<comment type="caution">
    <text evidence="12">The sequence shown here is derived from an EMBL/GenBank/DDBJ whole genome shotgun (WGS) entry which is preliminary data.</text>
</comment>
<feature type="transmembrane region" description="Helical" evidence="10">
    <location>
        <begin position="41"/>
        <end position="59"/>
    </location>
</feature>
<evidence type="ECO:0000256" key="10">
    <source>
        <dbReference type="SAM" id="Phobius"/>
    </source>
</evidence>
<dbReference type="EMBL" id="BAAASL010000015">
    <property type="protein sequence ID" value="GAA2720367.1"/>
    <property type="molecule type" value="Genomic_DNA"/>
</dbReference>
<dbReference type="Pfam" id="PF02378">
    <property type="entry name" value="PTS_EIIC"/>
    <property type="match status" value="1"/>
</dbReference>
<feature type="region of interest" description="Disordered" evidence="9">
    <location>
        <begin position="1"/>
        <end position="28"/>
    </location>
</feature>
<feature type="transmembrane region" description="Helical" evidence="10">
    <location>
        <begin position="268"/>
        <end position="285"/>
    </location>
</feature>
<feature type="transmembrane region" description="Helical" evidence="10">
    <location>
        <begin position="297"/>
        <end position="313"/>
    </location>
</feature>
<evidence type="ECO:0000313" key="13">
    <source>
        <dbReference type="Proteomes" id="UP001500886"/>
    </source>
</evidence>
<evidence type="ECO:0000256" key="1">
    <source>
        <dbReference type="ARBA" id="ARBA00004651"/>
    </source>
</evidence>
<keyword evidence="2" id="KW-0813">Transport</keyword>
<evidence type="ECO:0000256" key="8">
    <source>
        <dbReference type="ARBA" id="ARBA00023136"/>
    </source>
</evidence>
<reference evidence="13" key="1">
    <citation type="journal article" date="2019" name="Int. J. Syst. Evol. Microbiol.">
        <title>The Global Catalogue of Microorganisms (GCM) 10K type strain sequencing project: providing services to taxonomists for standard genome sequencing and annotation.</title>
        <authorList>
            <consortium name="The Broad Institute Genomics Platform"/>
            <consortium name="The Broad Institute Genome Sequencing Center for Infectious Disease"/>
            <person name="Wu L."/>
            <person name="Ma J."/>
        </authorList>
    </citation>
    <scope>NUCLEOTIDE SEQUENCE [LARGE SCALE GENOMIC DNA]</scope>
    <source>
        <strain evidence="13">JCM 4542</strain>
    </source>
</reference>
<dbReference type="PANTHER" id="PTHR30009:SF4">
    <property type="entry name" value="PTS SYSTEM N-ACETYLGLUCOSAMINE-SPECIFIC EIICBA COMPONENT"/>
    <property type="match status" value="1"/>
</dbReference>
<keyword evidence="7 10" id="KW-1133">Transmembrane helix</keyword>
<evidence type="ECO:0000256" key="7">
    <source>
        <dbReference type="ARBA" id="ARBA00022989"/>
    </source>
</evidence>
<keyword evidence="5" id="KW-0598">Phosphotransferase system</keyword>
<dbReference type="InterPro" id="IPR013013">
    <property type="entry name" value="PTS_EIIC_1"/>
</dbReference>
<sequence>MTLAALRKAGPAEPQGPVKGRWRRPARTSSKAGLLRRLGEGLALPVATLPAAGLLLRIGQEDLLGGVAAVAPAAAVVSAVGGAVLGNLPLLFAVGAVFGLQRERDPHAVLAAIIAYLAISHACLQLNPLPSNRLGTPPSQQPYGALTGILAGILAALLWRRLAARKLPAFAAHAVIIVVALVLGSALGLAFPAVNEGLVWLAKQLTAQAVVGGGVFGVLNRSLLPVGLHTIPNAIMWFVAGESSNGVRGDIPRFLVAHDPAAGSFTTGFYPIALGALPAAAIAMWRTALPEQCKRTGQLLGIAALMSFCFGVTEPIELLFAFTCWPLYIAHAVLTGTSLALVNALGIKDGFVFSAGALDFGLNFSIATRPLLLLPIAAGYAAIYYVLFRWAILRFNLATPGRSRVHESAADGNDLDVGPAGPLTAAGASDRARQPWPSAVPPPPSPRTQATPAHSTRSGT</sequence>
<keyword evidence="3" id="KW-1003">Cell membrane</keyword>
<evidence type="ECO:0000259" key="11">
    <source>
        <dbReference type="PROSITE" id="PS51103"/>
    </source>
</evidence>
<evidence type="ECO:0000256" key="2">
    <source>
        <dbReference type="ARBA" id="ARBA00022448"/>
    </source>
</evidence>
<evidence type="ECO:0000256" key="3">
    <source>
        <dbReference type="ARBA" id="ARBA00022475"/>
    </source>
</evidence>
<accession>A0ABP6GEW9</accession>
<protein>
    <submittedName>
        <fullName evidence="12">PTS transporter subunit EIIC</fullName>
    </submittedName>
</protein>
<evidence type="ECO:0000313" key="12">
    <source>
        <dbReference type="EMBL" id="GAA2720367.1"/>
    </source>
</evidence>
<organism evidence="12 13">
    <name type="scientific">Streptomyces luteosporeus</name>
    <dbReference type="NCBI Taxonomy" id="173856"/>
    <lineage>
        <taxon>Bacteria</taxon>
        <taxon>Bacillati</taxon>
        <taxon>Actinomycetota</taxon>
        <taxon>Actinomycetes</taxon>
        <taxon>Kitasatosporales</taxon>
        <taxon>Streptomycetaceae</taxon>
        <taxon>Streptomyces</taxon>
    </lineage>
</organism>
<comment type="subcellular location">
    <subcellularLocation>
        <location evidence="1">Cell membrane</location>
        <topology evidence="1">Multi-pass membrane protein</topology>
    </subcellularLocation>
</comment>
<feature type="transmembrane region" description="Helical" evidence="10">
    <location>
        <begin position="319"/>
        <end position="342"/>
    </location>
</feature>
<evidence type="ECO:0000256" key="5">
    <source>
        <dbReference type="ARBA" id="ARBA00022683"/>
    </source>
</evidence>
<feature type="transmembrane region" description="Helical" evidence="10">
    <location>
        <begin position="71"/>
        <end position="97"/>
    </location>
</feature>
<dbReference type="PROSITE" id="PS51103">
    <property type="entry name" value="PTS_EIIC_TYPE_1"/>
    <property type="match status" value="1"/>
</dbReference>
<feature type="domain" description="PTS EIIC type-1" evidence="11">
    <location>
        <begin position="29"/>
        <end position="404"/>
    </location>
</feature>
<dbReference type="InterPro" id="IPR050429">
    <property type="entry name" value="PTS_Glucose_EIICBA"/>
</dbReference>
<feature type="transmembrane region" description="Helical" evidence="10">
    <location>
        <begin position="372"/>
        <end position="392"/>
    </location>
</feature>
<evidence type="ECO:0000256" key="4">
    <source>
        <dbReference type="ARBA" id="ARBA00022597"/>
    </source>
</evidence>
<dbReference type="PANTHER" id="PTHR30009">
    <property type="entry name" value="CYTOCHROME C-TYPE SYNTHESIS PROTEIN AND PTS TRANSMEMBRANE COMPONENT"/>
    <property type="match status" value="1"/>
</dbReference>
<keyword evidence="13" id="KW-1185">Reference proteome</keyword>
<keyword evidence="4" id="KW-0762">Sugar transport</keyword>
<keyword evidence="8 10" id="KW-0472">Membrane</keyword>
<keyword evidence="6 10" id="KW-0812">Transmembrane</keyword>
<feature type="transmembrane region" description="Helical" evidence="10">
    <location>
        <begin position="141"/>
        <end position="159"/>
    </location>
</feature>
<dbReference type="RefSeq" id="WP_344436794.1">
    <property type="nucleotide sequence ID" value="NZ_BAAASL010000015.1"/>
</dbReference>
<name>A0ABP6GEW9_9ACTN</name>
<feature type="transmembrane region" description="Helical" evidence="10">
    <location>
        <begin position="109"/>
        <end position="129"/>
    </location>
</feature>
<gene>
    <name evidence="12" type="ORF">GCM10010315_40590</name>
</gene>
<dbReference type="InterPro" id="IPR003352">
    <property type="entry name" value="PTS_EIIC"/>
</dbReference>
<dbReference type="Proteomes" id="UP001500886">
    <property type="component" value="Unassembled WGS sequence"/>
</dbReference>